<evidence type="ECO:0000313" key="2">
    <source>
        <dbReference type="Proteomes" id="UP001420932"/>
    </source>
</evidence>
<organism evidence="1 2">
    <name type="scientific">Stephania yunnanensis</name>
    <dbReference type="NCBI Taxonomy" id="152371"/>
    <lineage>
        <taxon>Eukaryota</taxon>
        <taxon>Viridiplantae</taxon>
        <taxon>Streptophyta</taxon>
        <taxon>Embryophyta</taxon>
        <taxon>Tracheophyta</taxon>
        <taxon>Spermatophyta</taxon>
        <taxon>Magnoliopsida</taxon>
        <taxon>Ranunculales</taxon>
        <taxon>Menispermaceae</taxon>
        <taxon>Menispermoideae</taxon>
        <taxon>Cissampelideae</taxon>
        <taxon>Stephania</taxon>
    </lineage>
</organism>
<dbReference type="EMBL" id="JBBNAF010000002">
    <property type="protein sequence ID" value="KAK9163505.1"/>
    <property type="molecule type" value="Genomic_DNA"/>
</dbReference>
<protein>
    <submittedName>
        <fullName evidence="1">Uncharacterized protein</fullName>
    </submittedName>
</protein>
<dbReference type="Proteomes" id="UP001420932">
    <property type="component" value="Unassembled WGS sequence"/>
</dbReference>
<gene>
    <name evidence="1" type="ORF">Syun_004407</name>
</gene>
<dbReference type="AlphaFoldDB" id="A0AAP0L3X3"/>
<accession>A0AAP0L3X3</accession>
<name>A0AAP0L3X3_9MAGN</name>
<sequence>MDLEWRLLGFAKIRETERVGDEEKQRLMVEEVREARRAKTPNPIFSLFWSTMNLTRRSERREYRGETTKGFGRRRWDLGISVYVDMIANPDVANVFRARAKAKLQRRRQELTQTTPNQPVDDEAVYYKVASECPKGRVYSLRSLGRKKRRCVDPDASTSQVLAQRGMGNFMILRDVSTPKELLEGVQAMEQVLLLFLVLEVSEN</sequence>
<proteinExistence type="predicted"/>
<evidence type="ECO:0000313" key="1">
    <source>
        <dbReference type="EMBL" id="KAK9163505.1"/>
    </source>
</evidence>
<comment type="caution">
    <text evidence="1">The sequence shown here is derived from an EMBL/GenBank/DDBJ whole genome shotgun (WGS) entry which is preliminary data.</text>
</comment>
<keyword evidence="2" id="KW-1185">Reference proteome</keyword>
<reference evidence="1 2" key="1">
    <citation type="submission" date="2024-01" db="EMBL/GenBank/DDBJ databases">
        <title>Genome assemblies of Stephania.</title>
        <authorList>
            <person name="Yang L."/>
        </authorList>
    </citation>
    <scope>NUCLEOTIDE SEQUENCE [LARGE SCALE GENOMIC DNA]</scope>
    <source>
        <strain evidence="1">YNDBR</strain>
        <tissue evidence="1">Leaf</tissue>
    </source>
</reference>